<dbReference type="EMBL" id="OOIP01000013">
    <property type="protein sequence ID" value="SPO39155.1"/>
    <property type="molecule type" value="Genomic_DNA"/>
</dbReference>
<evidence type="ECO:0000313" key="3">
    <source>
        <dbReference type="Proteomes" id="UP000323386"/>
    </source>
</evidence>
<dbReference type="AlphaFoldDB" id="A0A5C3F5E9"/>
<evidence type="ECO:0000256" key="1">
    <source>
        <dbReference type="SAM" id="MobiDB-lite"/>
    </source>
</evidence>
<name>A0A5C3F5E9_9BASI</name>
<sequence>MRAHCLFCSCPAPLSLLPSRHYPRPFARHRPLPAIGPCQPSDLCSPPPPNRRQPSLAAIGPINLDATNKHLPQPFHPATIDADSPPPPTPTRRYCQRQLASTAHTIKIAFSQAWVTSYHQHASSSRSHRIDTDPGLQSL</sequence>
<proteinExistence type="predicted"/>
<accession>A0A5C3F5E9</accession>
<reference evidence="2 3" key="1">
    <citation type="submission" date="2018-03" db="EMBL/GenBank/DDBJ databases">
        <authorList>
            <person name="Guldener U."/>
        </authorList>
    </citation>
    <scope>NUCLEOTIDE SEQUENCE [LARGE SCALE GENOMIC DNA]</scope>
    <source>
        <strain evidence="2 3">DAOM196992</strain>
    </source>
</reference>
<evidence type="ECO:0000313" key="2">
    <source>
        <dbReference type="EMBL" id="SPO39155.1"/>
    </source>
</evidence>
<gene>
    <name evidence="2" type="ORF">PSFLO_04634</name>
</gene>
<keyword evidence="3" id="KW-1185">Reference proteome</keyword>
<organism evidence="2 3">
    <name type="scientific">Pseudozyma flocculosa</name>
    <dbReference type="NCBI Taxonomy" id="84751"/>
    <lineage>
        <taxon>Eukaryota</taxon>
        <taxon>Fungi</taxon>
        <taxon>Dikarya</taxon>
        <taxon>Basidiomycota</taxon>
        <taxon>Ustilaginomycotina</taxon>
        <taxon>Ustilaginomycetes</taxon>
        <taxon>Ustilaginales</taxon>
        <taxon>Ustilaginaceae</taxon>
        <taxon>Pseudozyma</taxon>
    </lineage>
</organism>
<dbReference type="Proteomes" id="UP000323386">
    <property type="component" value="Unassembled WGS sequence"/>
</dbReference>
<feature type="region of interest" description="Disordered" evidence="1">
    <location>
        <begin position="66"/>
        <end position="94"/>
    </location>
</feature>
<protein>
    <submittedName>
        <fullName evidence="2">Uncharacterized protein</fullName>
    </submittedName>
</protein>